<accession>A0A0D2Y6J8</accession>
<reference evidence="1" key="2">
    <citation type="submission" date="2025-08" db="UniProtKB">
        <authorList>
            <consortium name="EnsemblFungi"/>
        </authorList>
    </citation>
    <scope>IDENTIFICATION</scope>
    <source>
        <strain evidence="1">4287 / CBS 123668 / FGSC 9935 / NRRL 34936</strain>
    </source>
</reference>
<dbReference type="AlphaFoldDB" id="A0A0D2Y6J8"/>
<dbReference type="Proteomes" id="UP000002489">
    <property type="component" value="Unassembled WGS sequence"/>
</dbReference>
<dbReference type="EnsemblFungi" id="FOXG_11908T0">
    <property type="protein sequence ID" value="FOXG_11908P0"/>
    <property type="gene ID" value="FOXG_11908"/>
</dbReference>
<name>A0A0D2Y6J8_FUSOF</name>
<reference evidence="2" key="1">
    <citation type="journal article" date="2012" name="Mol. Plant Microbe Interact.">
        <title>A highly conserved effector in Fusarium oxysporum is required for full virulence on Arabidopsis.</title>
        <authorList>
            <person name="Thatcher L.F."/>
            <person name="Gardiner D.M."/>
            <person name="Kazan K."/>
            <person name="Manners J."/>
        </authorList>
    </citation>
    <scope>NUCLEOTIDE SEQUENCE [LARGE SCALE GENOMIC DNA]</scope>
    <source>
        <strain evidence="2">Fo5176</strain>
    </source>
</reference>
<organism evidence="1 2">
    <name type="scientific">Fusarium oxysporum (strain Fo5176)</name>
    <name type="common">Fusarium vascular wilt</name>
    <dbReference type="NCBI Taxonomy" id="660025"/>
    <lineage>
        <taxon>Eukaryota</taxon>
        <taxon>Fungi</taxon>
        <taxon>Dikarya</taxon>
        <taxon>Ascomycota</taxon>
        <taxon>Pezizomycotina</taxon>
        <taxon>Sordariomycetes</taxon>
        <taxon>Hypocreomycetidae</taxon>
        <taxon>Hypocreales</taxon>
        <taxon>Nectriaceae</taxon>
        <taxon>Fusarium</taxon>
        <taxon>Fusarium oxysporum species complex</taxon>
    </lineage>
</organism>
<protein>
    <submittedName>
        <fullName evidence="1">Uncharacterized protein</fullName>
    </submittedName>
</protein>
<sequence>MKVSFGDLNVLVEAAGVASSDGPESSRSAGALLRPPGGWARELVQLRRGRICEGDFRGSQFYNLDESFKLVFRLNSDLGRLYRSRSDVKEGQAEREVVGASGEMVLDGSFGQWHIGEGQINRVAVWICRDI</sequence>
<evidence type="ECO:0000313" key="2">
    <source>
        <dbReference type="Proteomes" id="UP000002489"/>
    </source>
</evidence>
<evidence type="ECO:0000313" key="1">
    <source>
        <dbReference type="EnsemblFungi" id="FOXG_11908P0"/>
    </source>
</evidence>
<proteinExistence type="predicted"/>